<gene>
    <name evidence="4" type="ORF">HYH03_015533</name>
</gene>
<protein>
    <recommendedName>
        <fullName evidence="3">Calcineurin-like phosphoesterase domain-containing protein</fullName>
    </recommendedName>
</protein>
<evidence type="ECO:0000313" key="5">
    <source>
        <dbReference type="Proteomes" id="UP000612055"/>
    </source>
</evidence>
<keyword evidence="2" id="KW-0812">Transmembrane</keyword>
<comment type="caution">
    <text evidence="4">The sequence shown here is derived from an EMBL/GenBank/DDBJ whole genome shotgun (WGS) entry which is preliminary data.</text>
</comment>
<dbReference type="Proteomes" id="UP000612055">
    <property type="component" value="Unassembled WGS sequence"/>
</dbReference>
<feature type="transmembrane region" description="Helical" evidence="2">
    <location>
        <begin position="79"/>
        <end position="99"/>
    </location>
</feature>
<evidence type="ECO:0000259" key="3">
    <source>
        <dbReference type="Pfam" id="PF00149"/>
    </source>
</evidence>
<dbReference type="Pfam" id="PF00149">
    <property type="entry name" value="Metallophos"/>
    <property type="match status" value="1"/>
</dbReference>
<dbReference type="PANTHER" id="PTHR43143">
    <property type="entry name" value="METALLOPHOSPHOESTERASE, CALCINEURIN SUPERFAMILY"/>
    <property type="match status" value="1"/>
</dbReference>
<name>A0A835XKL3_9CHLO</name>
<dbReference type="SUPFAM" id="SSF56300">
    <property type="entry name" value="Metallo-dependent phosphatases"/>
    <property type="match status" value="1"/>
</dbReference>
<evidence type="ECO:0000256" key="1">
    <source>
        <dbReference type="SAM" id="MobiDB-lite"/>
    </source>
</evidence>
<feature type="region of interest" description="Disordered" evidence="1">
    <location>
        <begin position="548"/>
        <end position="567"/>
    </location>
</feature>
<reference evidence="4" key="1">
    <citation type="journal article" date="2020" name="bioRxiv">
        <title>Comparative genomics of Chlamydomonas.</title>
        <authorList>
            <person name="Craig R.J."/>
            <person name="Hasan A.R."/>
            <person name="Ness R.W."/>
            <person name="Keightley P.D."/>
        </authorList>
    </citation>
    <scope>NUCLEOTIDE SEQUENCE</scope>
    <source>
        <strain evidence="4">CCAP 11/70</strain>
    </source>
</reference>
<organism evidence="4 5">
    <name type="scientific">Edaphochlamys debaryana</name>
    <dbReference type="NCBI Taxonomy" id="47281"/>
    <lineage>
        <taxon>Eukaryota</taxon>
        <taxon>Viridiplantae</taxon>
        <taxon>Chlorophyta</taxon>
        <taxon>core chlorophytes</taxon>
        <taxon>Chlorophyceae</taxon>
        <taxon>CS clade</taxon>
        <taxon>Chlamydomonadales</taxon>
        <taxon>Chlamydomonadales incertae sedis</taxon>
        <taxon>Edaphochlamys</taxon>
    </lineage>
</organism>
<feature type="domain" description="Calcineurin-like phosphoesterase" evidence="3">
    <location>
        <begin position="113"/>
        <end position="345"/>
    </location>
</feature>
<keyword evidence="2" id="KW-0472">Membrane</keyword>
<dbReference type="AlphaFoldDB" id="A0A835XKL3"/>
<feature type="region of interest" description="Disordered" evidence="1">
    <location>
        <begin position="1"/>
        <end position="21"/>
    </location>
</feature>
<accession>A0A835XKL3</accession>
<dbReference type="Gene3D" id="3.60.21.10">
    <property type="match status" value="1"/>
</dbReference>
<evidence type="ECO:0000313" key="4">
    <source>
        <dbReference type="EMBL" id="KAG2485823.1"/>
    </source>
</evidence>
<dbReference type="OrthoDB" id="9675250at2759"/>
<feature type="compositionally biased region" description="Low complexity" evidence="1">
    <location>
        <begin position="9"/>
        <end position="19"/>
    </location>
</feature>
<dbReference type="GO" id="GO:0016787">
    <property type="term" value="F:hydrolase activity"/>
    <property type="evidence" value="ECO:0007669"/>
    <property type="project" value="InterPro"/>
</dbReference>
<dbReference type="InterPro" id="IPR004843">
    <property type="entry name" value="Calcineurin-like_PHP"/>
</dbReference>
<keyword evidence="2" id="KW-1133">Transmembrane helix</keyword>
<dbReference type="InterPro" id="IPR029052">
    <property type="entry name" value="Metallo-depent_PP-like"/>
</dbReference>
<keyword evidence="5" id="KW-1185">Reference proteome</keyword>
<dbReference type="InterPro" id="IPR051918">
    <property type="entry name" value="STPP_CPPED1"/>
</dbReference>
<dbReference type="EMBL" id="JAEHOE010000122">
    <property type="protein sequence ID" value="KAG2485823.1"/>
    <property type="molecule type" value="Genomic_DNA"/>
</dbReference>
<dbReference type="PANTHER" id="PTHR43143:SF1">
    <property type="entry name" value="SERINE_THREONINE-PROTEIN PHOSPHATASE CPPED1"/>
    <property type="match status" value="1"/>
</dbReference>
<evidence type="ECO:0000256" key="2">
    <source>
        <dbReference type="SAM" id="Phobius"/>
    </source>
</evidence>
<proteinExistence type="predicted"/>
<sequence length="567" mass="60919">MGGLRIDDAAAPSDAESSSLLRGGGKFTAEVETGGLDAVQRRRPGAALRAKAKAAFNTVSRAWGTAVQRAKASNLSRPVVLAGLGVGVLTLVLGVYVLVSGPSTGNLTPAGELRVALLADAHLIGPQYVCCTESNDVDNDSIMKTVERLKAAQQQIEALDPPPAGVVFLGDVIHNGYFSHNFDWYLQQRNAYTVGGEVFANFTRPVRFLWGNHDYKTTCGSAADSYDRFSLSHRLFKHFLGPTAMPYSSFKVGRYNLLFLNAQLGPSWDPTHPRCDTRLGSLGAPQLEWLARELGSGRPAFVFLHHPLPATLRDEAPELPLPDLLSTLLAHRDNVMAVFSGHYHRGLDWADAYPFPALTLPATRYDADNWFLLGLPVKGPPRSWRLLDGAKNKGGARCSQTWAYPPGGADPVAAQPQPEETGSCGSPTLEEVGKVVLPPVKDVSDIPGPSGRQFNPEAPCALAYMEPVLDRCLKEGSSPGCCAVLGEHLRPSSAAYGASCMCWPPFWKKAQALFSDHGRNVSQLLGACAEDHAKLLQWPGAAGGACMEPGSSALPPSAPEERRRRRG</sequence>